<dbReference type="AlphaFoldDB" id="A0A6H2H7X1"/>
<dbReference type="PROSITE" id="PS50005">
    <property type="entry name" value="TPR"/>
    <property type="match status" value="2"/>
</dbReference>
<feature type="repeat" description="TPR" evidence="1">
    <location>
        <begin position="94"/>
        <end position="127"/>
    </location>
</feature>
<feature type="compositionally biased region" description="Polar residues" evidence="2">
    <location>
        <begin position="40"/>
        <end position="51"/>
    </location>
</feature>
<dbReference type="InterPro" id="IPR011990">
    <property type="entry name" value="TPR-like_helical_dom_sf"/>
</dbReference>
<feature type="signal peptide" evidence="3">
    <location>
        <begin position="1"/>
        <end position="26"/>
    </location>
</feature>
<evidence type="ECO:0000256" key="1">
    <source>
        <dbReference type="PROSITE-ProRule" id="PRU00339"/>
    </source>
</evidence>
<dbReference type="GO" id="GO:0008233">
    <property type="term" value="F:peptidase activity"/>
    <property type="evidence" value="ECO:0007669"/>
    <property type="project" value="UniProtKB-KW"/>
</dbReference>
<dbReference type="PROSITE" id="PS51257">
    <property type="entry name" value="PROKAR_LIPOPROTEIN"/>
    <property type="match status" value="1"/>
</dbReference>
<dbReference type="PANTHER" id="PTHR12558">
    <property type="entry name" value="CELL DIVISION CYCLE 16,23,27"/>
    <property type="match status" value="1"/>
</dbReference>
<dbReference type="EMBL" id="CP051461">
    <property type="protein sequence ID" value="QJC55982.1"/>
    <property type="molecule type" value="Genomic_DNA"/>
</dbReference>
<gene>
    <name evidence="4" type="primary">bepA_2</name>
    <name evidence="4" type="ORF">HC248_01266</name>
</gene>
<evidence type="ECO:0000313" key="5">
    <source>
        <dbReference type="Proteomes" id="UP000502041"/>
    </source>
</evidence>
<protein>
    <submittedName>
        <fullName evidence="4">Beta-barrel assembly-enhancing protease</fullName>
        <ecNumber evidence="4">3.4.-.-</ecNumber>
    </submittedName>
</protein>
<feature type="compositionally biased region" description="Low complexity" evidence="2">
    <location>
        <begin position="29"/>
        <end position="39"/>
    </location>
</feature>
<dbReference type="Gene3D" id="1.25.40.10">
    <property type="entry name" value="Tetratricopeptide repeat domain"/>
    <property type="match status" value="1"/>
</dbReference>
<dbReference type="KEGG" id="pvac:HC248_01266"/>
<keyword evidence="1" id="KW-0802">TPR repeat</keyword>
<accession>A0A6H2H7X1</accession>
<dbReference type="SUPFAM" id="SSF48452">
    <property type="entry name" value="TPR-like"/>
    <property type="match status" value="1"/>
</dbReference>
<feature type="chain" id="PRO_5026271700" evidence="3">
    <location>
        <begin position="27"/>
        <end position="278"/>
    </location>
</feature>
<dbReference type="Pfam" id="PF00515">
    <property type="entry name" value="TPR_1"/>
    <property type="match status" value="1"/>
</dbReference>
<keyword evidence="5" id="KW-1185">Reference proteome</keyword>
<proteinExistence type="predicted"/>
<name>A0A6H2H7X1_9BURK</name>
<organism evidence="4 5">
    <name type="scientific">Polaromonas vacuolata</name>
    <dbReference type="NCBI Taxonomy" id="37448"/>
    <lineage>
        <taxon>Bacteria</taxon>
        <taxon>Pseudomonadati</taxon>
        <taxon>Pseudomonadota</taxon>
        <taxon>Betaproteobacteria</taxon>
        <taxon>Burkholderiales</taxon>
        <taxon>Comamonadaceae</taxon>
        <taxon>Polaromonas</taxon>
    </lineage>
</organism>
<dbReference type="PROSITE" id="PS50293">
    <property type="entry name" value="TPR_REGION"/>
    <property type="match status" value="1"/>
</dbReference>
<dbReference type="Proteomes" id="UP000502041">
    <property type="component" value="Chromosome"/>
</dbReference>
<keyword evidence="3" id="KW-0732">Signal</keyword>
<evidence type="ECO:0000256" key="3">
    <source>
        <dbReference type="SAM" id="SignalP"/>
    </source>
</evidence>
<feature type="region of interest" description="Disordered" evidence="2">
    <location>
        <begin position="29"/>
        <end position="55"/>
    </location>
</feature>
<dbReference type="SMART" id="SM00028">
    <property type="entry name" value="TPR"/>
    <property type="match status" value="3"/>
</dbReference>
<dbReference type="InterPro" id="IPR013360">
    <property type="entry name" value="Pilus_4_PilW"/>
</dbReference>
<evidence type="ECO:0000256" key="2">
    <source>
        <dbReference type="SAM" id="MobiDB-lite"/>
    </source>
</evidence>
<dbReference type="NCBIfam" id="TIGR02521">
    <property type="entry name" value="type_IV_pilW"/>
    <property type="match status" value="1"/>
</dbReference>
<dbReference type="InterPro" id="IPR019734">
    <property type="entry name" value="TPR_rpt"/>
</dbReference>
<keyword evidence="4" id="KW-0378">Hydrolase</keyword>
<dbReference type="EC" id="3.4.-.-" evidence="4"/>
<keyword evidence="4" id="KW-0645">Protease</keyword>
<evidence type="ECO:0000313" key="4">
    <source>
        <dbReference type="EMBL" id="QJC55982.1"/>
    </source>
</evidence>
<dbReference type="RefSeq" id="WP_168921761.1">
    <property type="nucleotide sequence ID" value="NZ_CP051461.1"/>
</dbReference>
<dbReference type="PANTHER" id="PTHR12558:SF13">
    <property type="entry name" value="CELL DIVISION CYCLE PROTEIN 27 HOMOLOG"/>
    <property type="match status" value="1"/>
</dbReference>
<feature type="repeat" description="TPR" evidence="1">
    <location>
        <begin position="60"/>
        <end position="93"/>
    </location>
</feature>
<reference evidence="4 5" key="1">
    <citation type="submission" date="2020-04" db="EMBL/GenBank/DDBJ databases">
        <title>Complete genome of a Psychrophilic, Marine, Gas Vacuolate Bacterium Polaromonas vacuolata KCTC 22033T.</title>
        <authorList>
            <person name="Hwang K."/>
            <person name="Kim K.M."/>
        </authorList>
    </citation>
    <scope>NUCLEOTIDE SEQUENCE [LARGE SCALE GENOMIC DNA]</scope>
    <source>
        <strain evidence="4 5">KCTC 22033</strain>
    </source>
</reference>
<sequence length="278" mass="30943">MTKFGYGWLLAACSAIFIAGCAGSHADSPNSDSASYSSNTVNGRSDLMTTSDEPDGRRRARIRLELASGYFEQGQTNVALDEVKKSLIADPNYADAYNLRGLVYMRLNDLPLAEDSFKRALTLNPRDADVAHNYGWLLCQQSRYPESFKYLDLAITNSVNTVPTKSLMAEGLCQMRAGMPVQAEASLERAYKLDASNPVTAYNLAFLLQQRGDDSRAQFYIRRLNNSELANAESLWLGIRIEHRLGNNQSVQQLGDQLKKRFALSREAIAYDKGAFNE</sequence>
<dbReference type="GO" id="GO:0006508">
    <property type="term" value="P:proteolysis"/>
    <property type="evidence" value="ECO:0007669"/>
    <property type="project" value="UniProtKB-KW"/>
</dbReference>